<comment type="caution">
    <text evidence="1">The sequence shown here is derived from an EMBL/GenBank/DDBJ whole genome shotgun (WGS) entry which is preliminary data.</text>
</comment>
<dbReference type="SUPFAM" id="SSF52540">
    <property type="entry name" value="P-loop containing nucleoside triphosphate hydrolases"/>
    <property type="match status" value="1"/>
</dbReference>
<protein>
    <recommendedName>
        <fullName evidence="3">ABC transporter ATP-binding protein</fullName>
    </recommendedName>
</protein>
<accession>A0A101NGG3</accession>
<reference evidence="1 2" key="1">
    <citation type="submission" date="2015-10" db="EMBL/GenBank/DDBJ databases">
        <title>Draft genome sequence of Streptomyces cellostaticus DSM 40189, type strain for the species Streptomyces cellostaticus.</title>
        <authorList>
            <person name="Ruckert C."/>
            <person name="Winkler A."/>
            <person name="Kalinowski J."/>
            <person name="Kampfer P."/>
            <person name="Glaeser S."/>
        </authorList>
    </citation>
    <scope>NUCLEOTIDE SEQUENCE [LARGE SCALE GENOMIC DNA]</scope>
    <source>
        <strain evidence="1 2">DSM 40189</strain>
    </source>
</reference>
<evidence type="ECO:0000313" key="2">
    <source>
        <dbReference type="Proteomes" id="UP000054241"/>
    </source>
</evidence>
<keyword evidence="2" id="KW-1185">Reference proteome</keyword>
<sequence length="65" mass="6876">MITHDLTLAPDADRILVVVGGRLVETGTHGELLARGGAYARLVSPPPEAIVQTAPGADDTMILRW</sequence>
<evidence type="ECO:0008006" key="3">
    <source>
        <dbReference type="Google" id="ProtNLM"/>
    </source>
</evidence>
<dbReference type="EMBL" id="LMWL01000058">
    <property type="protein sequence ID" value="KUM92715.1"/>
    <property type="molecule type" value="Genomic_DNA"/>
</dbReference>
<gene>
    <name evidence="1" type="ORF">AQI88_30510</name>
</gene>
<evidence type="ECO:0000313" key="1">
    <source>
        <dbReference type="EMBL" id="KUM92715.1"/>
    </source>
</evidence>
<name>A0A101NGG3_9ACTN</name>
<dbReference type="Gene3D" id="3.40.50.300">
    <property type="entry name" value="P-loop containing nucleotide triphosphate hydrolases"/>
    <property type="match status" value="1"/>
</dbReference>
<dbReference type="STRING" id="67285.AQI88_30510"/>
<dbReference type="Proteomes" id="UP000054241">
    <property type="component" value="Unassembled WGS sequence"/>
</dbReference>
<dbReference type="InterPro" id="IPR027417">
    <property type="entry name" value="P-loop_NTPase"/>
</dbReference>
<dbReference type="AlphaFoldDB" id="A0A101NGG3"/>
<proteinExistence type="predicted"/>
<organism evidence="1 2">
    <name type="scientific">Streptomyces cellostaticus</name>
    <dbReference type="NCBI Taxonomy" id="67285"/>
    <lineage>
        <taxon>Bacteria</taxon>
        <taxon>Bacillati</taxon>
        <taxon>Actinomycetota</taxon>
        <taxon>Actinomycetes</taxon>
        <taxon>Kitasatosporales</taxon>
        <taxon>Streptomycetaceae</taxon>
        <taxon>Streptomyces</taxon>
    </lineage>
</organism>